<evidence type="ECO:0000259" key="1">
    <source>
        <dbReference type="Pfam" id="PF14244"/>
    </source>
</evidence>
<dbReference type="Pfam" id="PF14244">
    <property type="entry name" value="Retrotran_gag_3"/>
    <property type="match status" value="1"/>
</dbReference>
<feature type="domain" description="Retrotransposon Copia-like N-terminal" evidence="1">
    <location>
        <begin position="35"/>
        <end position="81"/>
    </location>
</feature>
<organism evidence="2">
    <name type="scientific">Solanum chacoense</name>
    <name type="common">Chaco potato</name>
    <dbReference type="NCBI Taxonomy" id="4108"/>
    <lineage>
        <taxon>Eukaryota</taxon>
        <taxon>Viridiplantae</taxon>
        <taxon>Streptophyta</taxon>
        <taxon>Embryophyta</taxon>
        <taxon>Tracheophyta</taxon>
        <taxon>Spermatophyta</taxon>
        <taxon>Magnoliopsida</taxon>
        <taxon>eudicotyledons</taxon>
        <taxon>Gunneridae</taxon>
        <taxon>Pentapetalae</taxon>
        <taxon>asterids</taxon>
        <taxon>lamiids</taxon>
        <taxon>Solanales</taxon>
        <taxon>Solanaceae</taxon>
        <taxon>Solanoideae</taxon>
        <taxon>Solaneae</taxon>
        <taxon>Solanum</taxon>
    </lineage>
</organism>
<name>A0A0V0GR20_SOLCH</name>
<reference evidence="2" key="1">
    <citation type="submission" date="2015-12" db="EMBL/GenBank/DDBJ databases">
        <title>Gene expression during late stages of embryo sac development: a critical building block for successful pollen-pistil interactions.</title>
        <authorList>
            <person name="Liu Y."/>
            <person name="Joly V."/>
            <person name="Sabar M."/>
            <person name="Matton D.P."/>
        </authorList>
    </citation>
    <scope>NUCLEOTIDE SEQUENCE</scope>
</reference>
<sequence length="146" mass="15756">MGDNTGVLPNVLVVATLQLASTELLNATHPYFISPTDSPRMLLVNTAFDGKGIAGWKRGMLIGLSAKNKAGFINSSSPQPAADSDIHKAWLRANNMVISWLLNSLPREISESVIYSSTAKELWSDLEARFGQSSGAKLFQGHSKVL</sequence>
<proteinExistence type="predicted"/>
<accession>A0A0V0GR20</accession>
<dbReference type="PANTHER" id="PTHR37610">
    <property type="entry name" value="CCHC-TYPE DOMAIN-CONTAINING PROTEIN"/>
    <property type="match status" value="1"/>
</dbReference>
<evidence type="ECO:0000313" key="2">
    <source>
        <dbReference type="EMBL" id="JAP10330.1"/>
    </source>
</evidence>
<dbReference type="PANTHER" id="PTHR37610:SF6">
    <property type="entry name" value="GAG-POLYPEPTIDE OF LTR COPIA-TYPE-RELATED"/>
    <property type="match status" value="1"/>
</dbReference>
<dbReference type="EMBL" id="GEDG01033306">
    <property type="protein sequence ID" value="JAP10330.1"/>
    <property type="molecule type" value="Transcribed_RNA"/>
</dbReference>
<dbReference type="AlphaFoldDB" id="A0A0V0GR20"/>
<protein>
    <submittedName>
        <fullName evidence="2">Putative ovule protein</fullName>
    </submittedName>
</protein>
<dbReference type="InterPro" id="IPR029472">
    <property type="entry name" value="Copia-like_N"/>
</dbReference>